<proteinExistence type="inferred from homology"/>
<keyword evidence="3" id="KW-0805">Transcription regulation</keyword>
<feature type="region of interest" description="Disordered" evidence="7">
    <location>
        <begin position="67"/>
        <end position="86"/>
    </location>
</feature>
<dbReference type="GO" id="GO:0000981">
    <property type="term" value="F:DNA-binding transcription factor activity, RNA polymerase II-specific"/>
    <property type="evidence" value="ECO:0007669"/>
    <property type="project" value="TreeGrafter"/>
</dbReference>
<keyword evidence="4" id="KW-0804">Transcription</keyword>
<feature type="compositionally biased region" description="Polar residues" evidence="7">
    <location>
        <begin position="744"/>
        <end position="764"/>
    </location>
</feature>
<dbReference type="AlphaFoldDB" id="A0A316VCZ8"/>
<dbReference type="GO" id="GO:0000978">
    <property type="term" value="F:RNA polymerase II cis-regulatory region sequence-specific DNA binding"/>
    <property type="evidence" value="ECO:0007669"/>
    <property type="project" value="TreeGrafter"/>
</dbReference>
<dbReference type="RefSeq" id="XP_025355718.1">
    <property type="nucleotide sequence ID" value="XM_025502314.1"/>
</dbReference>
<dbReference type="PRINTS" id="PR00065">
    <property type="entry name" value="TEADOMAIN"/>
</dbReference>
<feature type="domain" description="TEA" evidence="8">
    <location>
        <begin position="423"/>
        <end position="497"/>
    </location>
</feature>
<feature type="region of interest" description="Disordered" evidence="7">
    <location>
        <begin position="1"/>
        <end position="57"/>
    </location>
</feature>
<evidence type="ECO:0000256" key="2">
    <source>
        <dbReference type="ARBA" id="ARBA00008421"/>
    </source>
</evidence>
<dbReference type="Gene3D" id="6.10.20.40">
    <property type="entry name" value="TEA/ATTS domain"/>
    <property type="match status" value="1"/>
</dbReference>
<feature type="compositionally biased region" description="Polar residues" evidence="7">
    <location>
        <begin position="398"/>
        <end position="412"/>
    </location>
</feature>
<evidence type="ECO:0000256" key="3">
    <source>
        <dbReference type="ARBA" id="ARBA00023015"/>
    </source>
</evidence>
<dbReference type="InterPro" id="IPR050937">
    <property type="entry name" value="TEC1_TEAD_TF"/>
</dbReference>
<feature type="compositionally biased region" description="Polar residues" evidence="7">
    <location>
        <begin position="377"/>
        <end position="389"/>
    </location>
</feature>
<feature type="region of interest" description="Disordered" evidence="7">
    <location>
        <begin position="377"/>
        <end position="428"/>
    </location>
</feature>
<feature type="compositionally biased region" description="Low complexity" evidence="7">
    <location>
        <begin position="20"/>
        <end position="39"/>
    </location>
</feature>
<protein>
    <recommendedName>
        <fullName evidence="8">TEA domain-containing protein</fullName>
    </recommendedName>
</protein>
<dbReference type="InterPro" id="IPR000818">
    <property type="entry name" value="TEA/ATTS_dom"/>
</dbReference>
<dbReference type="PANTHER" id="PTHR11834:SF0">
    <property type="entry name" value="PROTEIN SCALLOPED"/>
    <property type="match status" value="1"/>
</dbReference>
<dbReference type="InterPro" id="IPR038096">
    <property type="entry name" value="TEA/ATTS_sf"/>
</dbReference>
<feature type="compositionally biased region" description="Polar residues" evidence="7">
    <location>
        <begin position="1145"/>
        <end position="1165"/>
    </location>
</feature>
<dbReference type="STRING" id="1280837.A0A316VCZ8"/>
<evidence type="ECO:0000313" key="10">
    <source>
        <dbReference type="Proteomes" id="UP000245771"/>
    </source>
</evidence>
<dbReference type="PROSITE" id="PS51088">
    <property type="entry name" value="TEA_2"/>
    <property type="match status" value="1"/>
</dbReference>
<dbReference type="OrthoDB" id="10006572at2759"/>
<evidence type="ECO:0000256" key="1">
    <source>
        <dbReference type="ARBA" id="ARBA00004123"/>
    </source>
</evidence>
<comment type="subcellular location">
    <subcellularLocation>
        <location evidence="1">Nucleus</location>
    </subcellularLocation>
</comment>
<dbReference type="PANTHER" id="PTHR11834">
    <property type="entry name" value="TRANSCRIPTIONAL ENHANCER FACTOR TEF RELATED"/>
    <property type="match status" value="1"/>
</dbReference>
<feature type="compositionally biased region" description="Polar residues" evidence="7">
    <location>
        <begin position="256"/>
        <end position="283"/>
    </location>
</feature>
<feature type="compositionally biased region" description="Polar residues" evidence="7">
    <location>
        <begin position="1"/>
        <end position="14"/>
    </location>
</feature>
<name>A0A316VCZ8_9BASI</name>
<feature type="region of interest" description="Disordered" evidence="7">
    <location>
        <begin position="1183"/>
        <end position="1204"/>
    </location>
</feature>
<dbReference type="Pfam" id="PF01285">
    <property type="entry name" value="TEA"/>
    <property type="match status" value="1"/>
</dbReference>
<feature type="region of interest" description="Disordered" evidence="7">
    <location>
        <begin position="98"/>
        <end position="125"/>
    </location>
</feature>
<keyword evidence="5" id="KW-0539">Nucleus</keyword>
<keyword evidence="10" id="KW-1185">Reference proteome</keyword>
<reference evidence="9 10" key="1">
    <citation type="journal article" date="2018" name="Mol. Biol. Evol.">
        <title>Broad Genomic Sampling Reveals a Smut Pathogenic Ancestry of the Fungal Clade Ustilaginomycotina.</title>
        <authorList>
            <person name="Kijpornyongpan T."/>
            <person name="Mondo S.J."/>
            <person name="Barry K."/>
            <person name="Sandor L."/>
            <person name="Lee J."/>
            <person name="Lipzen A."/>
            <person name="Pangilinan J."/>
            <person name="LaButti K."/>
            <person name="Hainaut M."/>
            <person name="Henrissat B."/>
            <person name="Grigoriev I.V."/>
            <person name="Spatafora J.W."/>
            <person name="Aime M.C."/>
        </authorList>
    </citation>
    <scope>NUCLEOTIDE SEQUENCE [LARGE SCALE GENOMIC DNA]</scope>
    <source>
        <strain evidence="9 10">MCA 3882</strain>
    </source>
</reference>
<feature type="compositionally biased region" description="Polar residues" evidence="7">
    <location>
        <begin position="959"/>
        <end position="987"/>
    </location>
</feature>
<feature type="DNA-binding region" description="TEA" evidence="6">
    <location>
        <begin position="423"/>
        <end position="497"/>
    </location>
</feature>
<accession>A0A316VCZ8</accession>
<evidence type="ECO:0000256" key="6">
    <source>
        <dbReference type="PROSITE-ProRule" id="PRU00505"/>
    </source>
</evidence>
<evidence type="ECO:0000256" key="4">
    <source>
        <dbReference type="ARBA" id="ARBA00023163"/>
    </source>
</evidence>
<dbReference type="EMBL" id="KZ819603">
    <property type="protein sequence ID" value="PWN35416.1"/>
    <property type="molecule type" value="Genomic_DNA"/>
</dbReference>
<evidence type="ECO:0000256" key="5">
    <source>
        <dbReference type="ARBA" id="ARBA00023242"/>
    </source>
</evidence>
<organism evidence="9 10">
    <name type="scientific">Meira miltonrushii</name>
    <dbReference type="NCBI Taxonomy" id="1280837"/>
    <lineage>
        <taxon>Eukaryota</taxon>
        <taxon>Fungi</taxon>
        <taxon>Dikarya</taxon>
        <taxon>Basidiomycota</taxon>
        <taxon>Ustilaginomycotina</taxon>
        <taxon>Exobasidiomycetes</taxon>
        <taxon>Exobasidiales</taxon>
        <taxon>Brachybasidiaceae</taxon>
        <taxon>Meira</taxon>
    </lineage>
</organism>
<dbReference type="SMART" id="SM00426">
    <property type="entry name" value="TEA"/>
    <property type="match status" value="1"/>
</dbReference>
<feature type="region of interest" description="Disordered" evidence="7">
    <location>
        <begin position="311"/>
        <end position="346"/>
    </location>
</feature>
<dbReference type="PROSITE" id="PS00554">
    <property type="entry name" value="TEA_1"/>
    <property type="match status" value="1"/>
</dbReference>
<evidence type="ECO:0000259" key="8">
    <source>
        <dbReference type="PROSITE" id="PS51088"/>
    </source>
</evidence>
<feature type="compositionally biased region" description="Polar residues" evidence="7">
    <location>
        <begin position="67"/>
        <end position="82"/>
    </location>
</feature>
<gene>
    <name evidence="9" type="ORF">FA14DRAFT_41244</name>
</gene>
<feature type="region of interest" description="Disordered" evidence="7">
    <location>
        <begin position="1143"/>
        <end position="1169"/>
    </location>
</feature>
<evidence type="ECO:0000313" key="9">
    <source>
        <dbReference type="EMBL" id="PWN35416.1"/>
    </source>
</evidence>
<feature type="region of interest" description="Disordered" evidence="7">
    <location>
        <begin position="728"/>
        <end position="764"/>
    </location>
</feature>
<sequence>MDSNTLTQAGSSPTRHGLIPSPTYSESSFTSSNSPSLCTPDHPSIGLPNRDAKRQADVKAANVRFMTATSGNNGNGNMTDGLSHQDMAGNGLAAALDFSKQQQSDQQQPSPSPLTKKAGHKRNLSAARRHSIQTLMPGDEDNNASPALIVKRIQQGLTALPPSPTSNAIDDLNSDALQLWDGTIDFDAFNNIPIADFLLSPPRLTVSLAQQHQQEQQQIQQQNNDIPSTASMTAAAVTAASSFGAMNDDTKRRRTSLTVSDTPQRPLSAQTVMQSTPPNSFAQMQARSASIQSSVASSRVTQTPNSFTTSLTASSIFDSGGSPLNTLENKMGMTNGVRQRRRSSISGDCTSEIASLTAGLNVPSIIAPVAVHGMNMQNDHSIAPSSQCPTPQPVLESQPMTSMISQGTSSSLERSDSKGESPNSKGADVWPDDVEVAFWEALRLIPKLGRRKVLVHGKPCGRNELIADYIERKTGKTRTRKQVSSHIQVLKNIKKGDAEFQQLIAEPQTEEDFYIPAGGMMYAQTLASYGYGGLGGPLFAPDGNANLFSPYSSSMHSSPLPPVSHHEGLNTPATAGMTAAFNGMHIPSPGLAPHDPKANMSPSCPILPASFSMWVHCSSSEDRHVYTTLERKSNQVNTTLPRLSLDSVRLGQYRFPRLAEMYHHLPCQFLHIYVPLAVPRADVLLPRYDHFSTQLSLTSQQETRLTSVTTVYSHGKRVLSLVEPLDSPRRVSGRASSAAPGTDDINNGIASPRSNNNSLTVNDATSQPKHKFWHQAPFATDFWADFLSRNHPVNVYNSGEAVQSFGKEPSERAALGMAVSGVTIVQEFVIASNDQAGSQQQASASAEAPSMNGTSSAILMNDTGNHISPGSKVGNVVLVIAWDLECVEALNGEAGTPVVSLLTAASPSPRPSMLMPSPQPNTLGLMSTTPNRSPAMGGMQQLMSANSAQASPMMLQPSLSPWQQSTHLSPHSPSVQITQMHSQQEMQGQHHPSLLQKRGMADSKHNLNISIPSAPMLGVQTGPMSATSNGMLSPYVAASQPASLAPSPTSAMTHNAAAWGLMQQRTMNASTPVTPFPQMVGTPQEPPAIGNTADEIARGNRERLARAWAAAAAAANTNGNINTSNEISNNNAMGLQLHSPLDVSFGSQANMSNGDQSHNHSQSQGRLAPPMFNFETIGNNGSSVSSMSSAMSSPMPSSSTSLAPSSSALGITGVNNGPLMSPAHFDVPSASNGNGSNDFNAAFGNFDASNMGSMDNMTTQEWMDQLLQSVGVSSDQK</sequence>
<dbReference type="GO" id="GO:0005634">
    <property type="term" value="C:nucleus"/>
    <property type="evidence" value="ECO:0007669"/>
    <property type="project" value="UniProtKB-SubCell"/>
</dbReference>
<feature type="region of interest" description="Disordered" evidence="7">
    <location>
        <begin position="959"/>
        <end position="991"/>
    </location>
</feature>
<dbReference type="InParanoid" id="A0A316VCZ8"/>
<feature type="compositionally biased region" description="Polar residues" evidence="7">
    <location>
        <begin position="311"/>
        <end position="328"/>
    </location>
</feature>
<dbReference type="Proteomes" id="UP000245771">
    <property type="component" value="Unassembled WGS sequence"/>
</dbReference>
<evidence type="ECO:0000256" key="7">
    <source>
        <dbReference type="SAM" id="MobiDB-lite"/>
    </source>
</evidence>
<dbReference type="GO" id="GO:0005667">
    <property type="term" value="C:transcription regulator complex"/>
    <property type="evidence" value="ECO:0007669"/>
    <property type="project" value="TreeGrafter"/>
</dbReference>
<comment type="similarity">
    <text evidence="2">Belongs to the TEC1 family.</text>
</comment>
<feature type="region of interest" description="Disordered" evidence="7">
    <location>
        <begin position="244"/>
        <end position="288"/>
    </location>
</feature>
<dbReference type="GeneID" id="37024095"/>